<evidence type="ECO:0000313" key="1">
    <source>
        <dbReference type="EMBL" id="AQZ96551.1"/>
    </source>
</evidence>
<name>A0A1V0B9I5_9GAMM</name>
<dbReference type="STRING" id="1931241.BVH74_18135"/>
<dbReference type="EMBL" id="CP020100">
    <property type="protein sequence ID" value="AQZ96551.1"/>
    <property type="molecule type" value="Genomic_DNA"/>
</dbReference>
<accession>A0A1V0B9I5</accession>
<keyword evidence="2" id="KW-1185">Reference proteome</keyword>
<evidence type="ECO:0000313" key="2">
    <source>
        <dbReference type="Proteomes" id="UP000243488"/>
    </source>
</evidence>
<protein>
    <submittedName>
        <fullName evidence="1">Uncharacterized protein</fullName>
    </submittedName>
</protein>
<dbReference type="RefSeq" id="WP_080051459.1">
    <property type="nucleotide sequence ID" value="NZ_CP020100.1"/>
</dbReference>
<dbReference type="Proteomes" id="UP000243488">
    <property type="component" value="Chromosome"/>
</dbReference>
<organism evidence="1 2">
    <name type="scientific">Halopseudomonas phragmitis</name>
    <dbReference type="NCBI Taxonomy" id="1931241"/>
    <lineage>
        <taxon>Bacteria</taxon>
        <taxon>Pseudomonadati</taxon>
        <taxon>Pseudomonadota</taxon>
        <taxon>Gammaproteobacteria</taxon>
        <taxon>Pseudomonadales</taxon>
        <taxon>Pseudomonadaceae</taxon>
        <taxon>Halopseudomonas</taxon>
    </lineage>
</organism>
<dbReference type="KEGG" id="ppha:BVH74_18135"/>
<reference evidence="1 2" key="1">
    <citation type="submission" date="2017-03" db="EMBL/GenBank/DDBJ databases">
        <title>Complete genome sequence of the novel DNRA strain Pseudomonas sp. S-6-2 isolated from Chinese polluted river sediment. Journal of Biotechnology.</title>
        <authorList>
            <person name="Li J."/>
            <person name="Xiang F."/>
            <person name="Wang L."/>
            <person name="Xi L."/>
            <person name="Liu J."/>
        </authorList>
    </citation>
    <scope>NUCLEOTIDE SEQUENCE [LARGE SCALE GENOMIC DNA]</scope>
    <source>
        <strain evidence="1 2">S-6-2</strain>
    </source>
</reference>
<dbReference type="AlphaFoldDB" id="A0A1V0B9I5"/>
<proteinExistence type="predicted"/>
<gene>
    <name evidence="1" type="ORF">BVH74_18135</name>
</gene>
<sequence length="571" mass="62833">MLNSNPLNSGPLNRLWGGASGAAVELEPGDSFVWDIALTLGGTDVSASLAGAVRISRPEQGDSVCSFALWLGPDPVDIAAYTGMPVQLDFVLLGEAQTSVRRFTGYLVQPEFDVLSRVLSCEATTRLADSIETMPFEQIDLLVGGWWSADVFEPREGRSRWEYAQERLSTQTVSLSVTMNGQPRITNWYSAGTSYVFTQGSTLYQSLDVALASLSDTTNVVELELDYRYTRYRQRYQRYSWQHPGTGGLVGVQGLLAWREDSTELPDIPMIIQATEQAGWWVAYAEWYRLPGDLPNLPQPWYNKNTDLLLGADWRASIRWTQRAVERYPIRLEIPAAVAAVGEVIARERVVLDTDTDSDRLWEESRGAAGGLVGDDEPETQLPRRDQARLDNAVLTALHRAKAQLLAAQRGNLVSWQIPLAHALGVDLGQRLKLDDQACITGTVTELTDDLDMDTGAALLTITLAVSQGAENAVADPLVVPDAPAFVDDWSPNVPVVQPTQLGLRIESPPYDESLPGFAGNYSIGNGAPEDRYPRRFAVDTPEIPAQWRDEIAASQSSTYRVAPPIDLLEI</sequence>